<feature type="domain" description="Pycsar effector protein" evidence="9">
    <location>
        <begin position="22"/>
        <end position="160"/>
    </location>
</feature>
<sequence>MSAPVTSTATAAVDAREDANLTVAYADVKAEMARTDNKVALLLAFDGAVMAGLWTAGTGLSLPVVAVVVGGVAVVLLLASVGVLLAAVRPRLGGTDHCSFPYWAGLTAEELRADMRQDRRPAAIVTLSRIAVAKFERLQTAVDLIRYAAIPLVIAAGIAIGGAL</sequence>
<feature type="transmembrane region" description="Helical" evidence="8">
    <location>
        <begin position="62"/>
        <end position="87"/>
    </location>
</feature>
<gene>
    <name evidence="10" type="ORF">JK364_32815</name>
</gene>
<keyword evidence="4" id="KW-0547">Nucleotide-binding</keyword>
<proteinExistence type="predicted"/>
<evidence type="ECO:0000256" key="6">
    <source>
        <dbReference type="ARBA" id="ARBA00023118"/>
    </source>
</evidence>
<keyword evidence="5 8" id="KW-1133">Transmembrane helix</keyword>
<comment type="subcellular location">
    <subcellularLocation>
        <location evidence="1">Cell membrane</location>
    </subcellularLocation>
</comment>
<dbReference type="EMBL" id="JAERRG010000016">
    <property type="protein sequence ID" value="MBL1117132.1"/>
    <property type="molecule type" value="Genomic_DNA"/>
</dbReference>
<keyword evidence="2" id="KW-1003">Cell membrane</keyword>
<evidence type="ECO:0000256" key="4">
    <source>
        <dbReference type="ARBA" id="ARBA00022741"/>
    </source>
</evidence>
<evidence type="ECO:0000259" key="9">
    <source>
        <dbReference type="Pfam" id="PF18967"/>
    </source>
</evidence>
<evidence type="ECO:0000256" key="7">
    <source>
        <dbReference type="ARBA" id="ARBA00023136"/>
    </source>
</evidence>
<keyword evidence="7 8" id="KW-0472">Membrane</keyword>
<reference evidence="10 11" key="1">
    <citation type="submission" date="2021-01" db="EMBL/GenBank/DDBJ databases">
        <title>WGS of actinomycetes isolated from Thailand.</title>
        <authorList>
            <person name="Thawai C."/>
        </authorList>
    </citation>
    <scope>NUCLEOTIDE SEQUENCE [LARGE SCALE GENOMIC DNA]</scope>
    <source>
        <strain evidence="10 11">CA3R110</strain>
    </source>
</reference>
<evidence type="ECO:0000256" key="2">
    <source>
        <dbReference type="ARBA" id="ARBA00022475"/>
    </source>
</evidence>
<protein>
    <submittedName>
        <fullName evidence="10">Integral membrane plasmid transfer protein</fullName>
    </submittedName>
</protein>
<dbReference type="InterPro" id="IPR043760">
    <property type="entry name" value="PycTM_dom"/>
</dbReference>
<evidence type="ECO:0000256" key="8">
    <source>
        <dbReference type="SAM" id="Phobius"/>
    </source>
</evidence>
<dbReference type="Pfam" id="PF18967">
    <property type="entry name" value="PycTM"/>
    <property type="match status" value="1"/>
</dbReference>
<name>A0ABS1PXH5_9ACTN</name>
<accession>A0ABS1PXH5</accession>
<feature type="transmembrane region" description="Helical" evidence="8">
    <location>
        <begin position="39"/>
        <end position="56"/>
    </location>
</feature>
<feature type="transmembrane region" description="Helical" evidence="8">
    <location>
        <begin position="144"/>
        <end position="163"/>
    </location>
</feature>
<evidence type="ECO:0000256" key="3">
    <source>
        <dbReference type="ARBA" id="ARBA00022692"/>
    </source>
</evidence>
<dbReference type="Proteomes" id="UP000621510">
    <property type="component" value="Unassembled WGS sequence"/>
</dbReference>
<evidence type="ECO:0000256" key="5">
    <source>
        <dbReference type="ARBA" id="ARBA00022989"/>
    </source>
</evidence>
<evidence type="ECO:0000313" key="11">
    <source>
        <dbReference type="Proteomes" id="UP000621510"/>
    </source>
</evidence>
<evidence type="ECO:0000313" key="10">
    <source>
        <dbReference type="EMBL" id="MBL1117132.1"/>
    </source>
</evidence>
<dbReference type="RefSeq" id="WP_201854992.1">
    <property type="nucleotide sequence ID" value="NZ_JAERRG010000016.1"/>
</dbReference>
<keyword evidence="11" id="KW-1185">Reference proteome</keyword>
<comment type="caution">
    <text evidence="10">The sequence shown here is derived from an EMBL/GenBank/DDBJ whole genome shotgun (WGS) entry which is preliminary data.</text>
</comment>
<keyword evidence="6" id="KW-0051">Antiviral defense</keyword>
<keyword evidence="3 8" id="KW-0812">Transmembrane</keyword>
<evidence type="ECO:0000256" key="1">
    <source>
        <dbReference type="ARBA" id="ARBA00004236"/>
    </source>
</evidence>
<organism evidence="10 11">
    <name type="scientific">Streptomyces endocoffeicus</name>
    <dbReference type="NCBI Taxonomy" id="2898945"/>
    <lineage>
        <taxon>Bacteria</taxon>
        <taxon>Bacillati</taxon>
        <taxon>Actinomycetota</taxon>
        <taxon>Actinomycetes</taxon>
        <taxon>Kitasatosporales</taxon>
        <taxon>Streptomycetaceae</taxon>
        <taxon>Streptomyces</taxon>
    </lineage>
</organism>